<dbReference type="InterPro" id="IPR001164">
    <property type="entry name" value="ArfGAP_dom"/>
</dbReference>
<dbReference type="PANTHER" id="PTHR46419">
    <property type="entry name" value="ADP-RIBOSYLATION FACTOR GTPASE-ACTIVATING PROTEIN AGD5"/>
    <property type="match status" value="1"/>
</dbReference>
<feature type="compositionally biased region" description="Basic and acidic residues" evidence="6">
    <location>
        <begin position="135"/>
        <end position="152"/>
    </location>
</feature>
<dbReference type="PRINTS" id="PR00405">
    <property type="entry name" value="REVINTRACTNG"/>
</dbReference>
<proteinExistence type="predicted"/>
<evidence type="ECO:0000313" key="8">
    <source>
        <dbReference type="EMBL" id="OMP04592.1"/>
    </source>
</evidence>
<dbReference type="GO" id="GO:0008270">
    <property type="term" value="F:zinc ion binding"/>
    <property type="evidence" value="ECO:0007669"/>
    <property type="project" value="UniProtKB-KW"/>
</dbReference>
<comment type="caution">
    <text evidence="8">The sequence shown here is derived from an EMBL/GenBank/DDBJ whole genome shotgun (WGS) entry which is preliminary data.</text>
</comment>
<dbReference type="CDD" id="cd08204">
    <property type="entry name" value="ArfGap"/>
    <property type="match status" value="1"/>
</dbReference>
<dbReference type="Proteomes" id="UP000187203">
    <property type="component" value="Unassembled WGS sequence"/>
</dbReference>
<feature type="compositionally biased region" description="Basic and acidic residues" evidence="6">
    <location>
        <begin position="163"/>
        <end position="177"/>
    </location>
</feature>
<dbReference type="InterPro" id="IPR044520">
    <property type="entry name" value="ARF_GAP_AGD5/15"/>
</dbReference>
<evidence type="ECO:0000256" key="3">
    <source>
        <dbReference type="ARBA" id="ARBA00022771"/>
    </source>
</evidence>
<evidence type="ECO:0000256" key="1">
    <source>
        <dbReference type="ARBA" id="ARBA00022468"/>
    </source>
</evidence>
<dbReference type="SUPFAM" id="SSF57863">
    <property type="entry name" value="ArfGap/RecO-like zinc finger"/>
    <property type="match status" value="1"/>
</dbReference>
<keyword evidence="4" id="KW-0862">Zinc</keyword>
<name>A0A1R3KBY5_9ROSI</name>
<evidence type="ECO:0000313" key="9">
    <source>
        <dbReference type="Proteomes" id="UP000187203"/>
    </source>
</evidence>
<keyword evidence="3 5" id="KW-0863">Zinc-finger</keyword>
<dbReference type="PROSITE" id="PS50115">
    <property type="entry name" value="ARFGAP"/>
    <property type="match status" value="1"/>
</dbReference>
<feature type="compositionally biased region" description="Low complexity" evidence="6">
    <location>
        <begin position="218"/>
        <end position="231"/>
    </location>
</feature>
<feature type="region of interest" description="Disordered" evidence="6">
    <location>
        <begin position="246"/>
        <end position="315"/>
    </location>
</feature>
<gene>
    <name evidence="8" type="ORF">COLO4_09476</name>
</gene>
<dbReference type="InterPro" id="IPR038508">
    <property type="entry name" value="ArfGAP_dom_sf"/>
</dbReference>
<feature type="domain" description="Arf-GAP" evidence="7">
    <location>
        <begin position="16"/>
        <end position="130"/>
    </location>
</feature>
<dbReference type="InterPro" id="IPR037278">
    <property type="entry name" value="ARFGAP/RecO"/>
</dbReference>
<reference evidence="9" key="1">
    <citation type="submission" date="2013-09" db="EMBL/GenBank/DDBJ databases">
        <title>Corchorus olitorius genome sequencing.</title>
        <authorList>
            <person name="Alam M."/>
            <person name="Haque M.S."/>
            <person name="Islam M.S."/>
            <person name="Emdad E.M."/>
            <person name="Islam M.M."/>
            <person name="Ahmed B."/>
            <person name="Halim A."/>
            <person name="Hossen Q.M.M."/>
            <person name="Hossain M.Z."/>
            <person name="Ahmed R."/>
            <person name="Khan M.M."/>
            <person name="Islam R."/>
            <person name="Rashid M.M."/>
            <person name="Khan S.A."/>
            <person name="Rahman M.S."/>
            <person name="Alam M."/>
            <person name="Yahiya A.S."/>
            <person name="Khan M.S."/>
            <person name="Azam M.S."/>
            <person name="Haque T."/>
            <person name="Lashkar M.Z.H."/>
            <person name="Akhand A.I."/>
            <person name="Morshed G."/>
            <person name="Roy S."/>
            <person name="Uddin K.S."/>
            <person name="Rabeya T."/>
            <person name="Hossain A.S."/>
            <person name="Chowdhury A."/>
            <person name="Snigdha A.R."/>
            <person name="Mortoza M.S."/>
            <person name="Matin S.A."/>
            <person name="Hoque S.M.E."/>
            <person name="Islam M.K."/>
            <person name="Roy D.K."/>
            <person name="Haider R."/>
            <person name="Moosa M.M."/>
            <person name="Elias S.M."/>
            <person name="Hasan A.M."/>
            <person name="Jahan S."/>
            <person name="Shafiuddin M."/>
            <person name="Mahmood N."/>
            <person name="Shommy N.S."/>
        </authorList>
    </citation>
    <scope>NUCLEOTIDE SEQUENCE [LARGE SCALE GENOMIC DNA]</scope>
    <source>
        <strain evidence="9">cv. O-4</strain>
    </source>
</reference>
<keyword evidence="9" id="KW-1185">Reference proteome</keyword>
<evidence type="ECO:0000256" key="6">
    <source>
        <dbReference type="SAM" id="MobiDB-lite"/>
    </source>
</evidence>
<dbReference type="SMART" id="SM00105">
    <property type="entry name" value="ArfGap"/>
    <property type="match status" value="1"/>
</dbReference>
<evidence type="ECO:0000259" key="7">
    <source>
        <dbReference type="PROSITE" id="PS50115"/>
    </source>
</evidence>
<sequence length="496" mass="53802">MNEKANVTKELNAKHRKILEGLLKLPENRECADCKSKGPRWASVNLGIFICMQCSGIHRSLGVHISKVRSATLDTWLPEQVAFIQSMGNERANSYWEAELPPNYDRVGIENFIRAKYEEKRWVPRDGNSKSPPRGYDERAPTRWQRPIERSAHGHPSNSESSFEERRNVQASSRKESFPASRVSLPVPPKGPEQVTPSQKPEPVVQKTVSAEATKPSVATKPAVDAAPTVTPPKVDFATDLFNMLSLDDGPSQNGSEASSTDDSNWAGFQSAGDASTTDKTDPPKASESNTRPSSGIEDLFTDSPALTTNQVLEKPQKDVKNDIMSLFEKSNMVSPFAMHQQQLAMLAQQQSLLMAAAAKSAPVNTQQPASNGTTVPTQIWPNMAYQIPGMMMPVAGQADLQKLMQTMAMGQTQQLGTQQMGNPVAYPPSSFYALGQVTPTNGVATTTGASKPQTASPVPLASKPQSASPVSSANSSQSGKDYDFSSLTHGMFTKH</sequence>
<dbReference type="FunFam" id="1.10.220.150:FF:000009">
    <property type="entry name" value="stromal membrane-associated protein 1 isoform X1"/>
    <property type="match status" value="1"/>
</dbReference>
<feature type="compositionally biased region" description="Polar residues" evidence="6">
    <location>
        <begin position="444"/>
        <end position="457"/>
    </location>
</feature>
<evidence type="ECO:0000256" key="5">
    <source>
        <dbReference type="PROSITE-ProRule" id="PRU00288"/>
    </source>
</evidence>
<organism evidence="8 9">
    <name type="scientific">Corchorus olitorius</name>
    <dbReference type="NCBI Taxonomy" id="93759"/>
    <lineage>
        <taxon>Eukaryota</taxon>
        <taxon>Viridiplantae</taxon>
        <taxon>Streptophyta</taxon>
        <taxon>Embryophyta</taxon>
        <taxon>Tracheophyta</taxon>
        <taxon>Spermatophyta</taxon>
        <taxon>Magnoliopsida</taxon>
        <taxon>eudicotyledons</taxon>
        <taxon>Gunneridae</taxon>
        <taxon>Pentapetalae</taxon>
        <taxon>rosids</taxon>
        <taxon>malvids</taxon>
        <taxon>Malvales</taxon>
        <taxon>Malvaceae</taxon>
        <taxon>Grewioideae</taxon>
        <taxon>Apeibeae</taxon>
        <taxon>Corchorus</taxon>
    </lineage>
</organism>
<keyword evidence="2" id="KW-0479">Metal-binding</keyword>
<dbReference type="EMBL" id="AWUE01014241">
    <property type="protein sequence ID" value="OMP04592.1"/>
    <property type="molecule type" value="Genomic_DNA"/>
</dbReference>
<feature type="region of interest" description="Disordered" evidence="6">
    <location>
        <begin position="123"/>
        <end position="231"/>
    </location>
</feature>
<protein>
    <submittedName>
        <fullName evidence="8">Arf GTPase activating protein</fullName>
    </submittedName>
</protein>
<dbReference type="PANTHER" id="PTHR46419:SF2">
    <property type="entry name" value="ADP-RIBOSYLATION FACTOR GTPASE-ACTIVATING PROTEIN AGD5"/>
    <property type="match status" value="1"/>
</dbReference>
<feature type="compositionally biased region" description="Polar residues" evidence="6">
    <location>
        <begin position="251"/>
        <end position="276"/>
    </location>
</feature>
<keyword evidence="1" id="KW-0343">GTPase activation</keyword>
<evidence type="ECO:0000256" key="2">
    <source>
        <dbReference type="ARBA" id="ARBA00022723"/>
    </source>
</evidence>
<dbReference type="GO" id="GO:0005096">
    <property type="term" value="F:GTPase activator activity"/>
    <property type="evidence" value="ECO:0007669"/>
    <property type="project" value="UniProtKB-KW"/>
</dbReference>
<dbReference type="AlphaFoldDB" id="A0A1R3KBY5"/>
<evidence type="ECO:0000256" key="4">
    <source>
        <dbReference type="ARBA" id="ARBA00022833"/>
    </source>
</evidence>
<dbReference type="Gene3D" id="1.10.220.150">
    <property type="entry name" value="Arf GTPase activating protein"/>
    <property type="match status" value="1"/>
</dbReference>
<dbReference type="STRING" id="93759.A0A1R3KBY5"/>
<dbReference type="OrthoDB" id="10266696at2759"/>
<feature type="compositionally biased region" description="Low complexity" evidence="6">
    <location>
        <begin position="465"/>
        <end position="479"/>
    </location>
</feature>
<accession>A0A1R3KBY5</accession>
<dbReference type="Pfam" id="PF01412">
    <property type="entry name" value="ArfGap"/>
    <property type="match status" value="1"/>
</dbReference>
<feature type="region of interest" description="Disordered" evidence="6">
    <location>
        <begin position="444"/>
        <end position="496"/>
    </location>
</feature>